<evidence type="ECO:0000313" key="3">
    <source>
        <dbReference type="EMBL" id="EIJ42843.1"/>
    </source>
</evidence>
<dbReference type="EMBL" id="JH600070">
    <property type="protein sequence ID" value="EIJ42843.1"/>
    <property type="molecule type" value="Genomic_DNA"/>
</dbReference>
<dbReference type="PANTHER" id="PTHR44051">
    <property type="entry name" value="GLUTATHIONE S-TRANSFERASE-RELATED"/>
    <property type="match status" value="1"/>
</dbReference>
<evidence type="ECO:0000259" key="2">
    <source>
        <dbReference type="PROSITE" id="PS50405"/>
    </source>
</evidence>
<dbReference type="SFLD" id="SFLDG01150">
    <property type="entry name" value="Main.1:_Beta-like"/>
    <property type="match status" value="1"/>
</dbReference>
<dbReference type="PANTHER" id="PTHR44051:SF8">
    <property type="entry name" value="GLUTATHIONE S-TRANSFERASE GSTA"/>
    <property type="match status" value="1"/>
</dbReference>
<dbReference type="InterPro" id="IPR036249">
    <property type="entry name" value="Thioredoxin-like_sf"/>
</dbReference>
<dbReference type="InterPro" id="IPR004045">
    <property type="entry name" value="Glutathione_S-Trfase_N"/>
</dbReference>
<feature type="domain" description="GST N-terminal" evidence="1">
    <location>
        <begin position="1"/>
        <end position="81"/>
    </location>
</feature>
<accession>I3CGV0</accession>
<dbReference type="PROSITE" id="PS50405">
    <property type="entry name" value="GST_CTER"/>
    <property type="match status" value="1"/>
</dbReference>
<reference evidence="3 4" key="1">
    <citation type="submission" date="2011-11" db="EMBL/GenBank/DDBJ databases">
        <title>Improved High-Quality Draft sequence of Beggiatoa alba B18lD.</title>
        <authorList>
            <consortium name="US DOE Joint Genome Institute"/>
            <person name="Lucas S."/>
            <person name="Han J."/>
            <person name="Lapidus A."/>
            <person name="Cheng J.-F."/>
            <person name="Goodwin L."/>
            <person name="Pitluck S."/>
            <person name="Peters L."/>
            <person name="Mikhailova N."/>
            <person name="Held B."/>
            <person name="Detter J.C."/>
            <person name="Han C."/>
            <person name="Tapia R."/>
            <person name="Land M."/>
            <person name="Hauser L."/>
            <person name="Kyrpides N."/>
            <person name="Ivanova N."/>
            <person name="Pagani I."/>
            <person name="Samuel K."/>
            <person name="Teske A."/>
            <person name="Mueller J."/>
            <person name="Woyke T."/>
        </authorList>
    </citation>
    <scope>NUCLEOTIDE SEQUENCE [LARGE SCALE GENOMIC DNA]</scope>
    <source>
        <strain evidence="3 4">B18LD</strain>
    </source>
</reference>
<name>I3CGV0_9GAMM</name>
<dbReference type="Proteomes" id="UP000005744">
    <property type="component" value="Unassembled WGS sequence"/>
</dbReference>
<proteinExistence type="predicted"/>
<dbReference type="SUPFAM" id="SSF52833">
    <property type="entry name" value="Thioredoxin-like"/>
    <property type="match status" value="1"/>
</dbReference>
<dbReference type="Pfam" id="PF13409">
    <property type="entry name" value="GST_N_2"/>
    <property type="match status" value="1"/>
</dbReference>
<dbReference type="InterPro" id="IPR010987">
    <property type="entry name" value="Glutathione-S-Trfase_C-like"/>
</dbReference>
<dbReference type="Pfam" id="PF13410">
    <property type="entry name" value="GST_C_2"/>
    <property type="match status" value="1"/>
</dbReference>
<keyword evidence="4" id="KW-1185">Reference proteome</keyword>
<feature type="domain" description="GST C-terminal" evidence="2">
    <location>
        <begin position="86"/>
        <end position="207"/>
    </location>
</feature>
<dbReference type="STRING" id="395493.BegalDRAFT_1973"/>
<dbReference type="CDD" id="cd03188">
    <property type="entry name" value="GST_C_Beta"/>
    <property type="match status" value="1"/>
</dbReference>
<protein>
    <submittedName>
        <fullName evidence="3">Glutathione S-transferase</fullName>
    </submittedName>
</protein>
<gene>
    <name evidence="3" type="ORF">BegalDRAFT_1973</name>
</gene>
<dbReference type="SFLD" id="SFLDS00019">
    <property type="entry name" value="Glutathione_Transferase_(cytos"/>
    <property type="match status" value="1"/>
</dbReference>
<evidence type="ECO:0000259" key="1">
    <source>
        <dbReference type="PROSITE" id="PS50404"/>
    </source>
</evidence>
<dbReference type="GO" id="GO:0016740">
    <property type="term" value="F:transferase activity"/>
    <property type="evidence" value="ECO:0007669"/>
    <property type="project" value="UniProtKB-KW"/>
</dbReference>
<keyword evidence="3" id="KW-0808">Transferase</keyword>
<dbReference type="Gene3D" id="1.20.1050.10">
    <property type="match status" value="1"/>
</dbReference>
<dbReference type="Gene3D" id="3.40.30.10">
    <property type="entry name" value="Glutaredoxin"/>
    <property type="match status" value="1"/>
</dbReference>
<dbReference type="SFLD" id="SFLDG00358">
    <property type="entry name" value="Main_(cytGST)"/>
    <property type="match status" value="1"/>
</dbReference>
<dbReference type="HOGENOM" id="CLU_011226_6_1_6"/>
<organism evidence="3 4">
    <name type="scientific">Beggiatoa alba B18LD</name>
    <dbReference type="NCBI Taxonomy" id="395493"/>
    <lineage>
        <taxon>Bacteria</taxon>
        <taxon>Pseudomonadati</taxon>
        <taxon>Pseudomonadota</taxon>
        <taxon>Gammaproteobacteria</taxon>
        <taxon>Thiotrichales</taxon>
        <taxon>Thiotrichaceae</taxon>
        <taxon>Beggiatoa</taxon>
    </lineage>
</organism>
<dbReference type="RefSeq" id="WP_002686097.1">
    <property type="nucleotide sequence ID" value="NZ_JH600070.1"/>
</dbReference>
<dbReference type="SUPFAM" id="SSF47616">
    <property type="entry name" value="GST C-terminal domain-like"/>
    <property type="match status" value="1"/>
</dbReference>
<dbReference type="eggNOG" id="COG0625">
    <property type="taxonomic scope" value="Bacteria"/>
</dbReference>
<dbReference type="PROSITE" id="PS50404">
    <property type="entry name" value="GST_NTER"/>
    <property type="match status" value="1"/>
</dbReference>
<evidence type="ECO:0000313" key="4">
    <source>
        <dbReference type="Proteomes" id="UP000005744"/>
    </source>
</evidence>
<sequence length="207" mass="23362">MMKFYFTPGSCSTGIHILLEEIGLVFEAYVVNLLAGDHQKPDFLAMNPKATIPVLVLDDGQVLTEFPAIAYWLARTYPKAKLLPTELAAEVQAIEVISYVVGTVHGQGFTRIFTTERFTPNVADYGIVKARGHEIVKECFTVLNEQLAGKKYVLGDNFSIADAALFYVEFWAVRINIELPEHCLAHYQQMLSRPVVQQVLREEGYRY</sequence>
<dbReference type="AlphaFoldDB" id="I3CGV0"/>
<dbReference type="InterPro" id="IPR036282">
    <property type="entry name" value="Glutathione-S-Trfase_C_sf"/>
</dbReference>
<dbReference type="CDD" id="cd03057">
    <property type="entry name" value="GST_N_Beta"/>
    <property type="match status" value="1"/>
</dbReference>
<dbReference type="InterPro" id="IPR040079">
    <property type="entry name" value="Glutathione_S-Trfase"/>
</dbReference>